<reference evidence="6 7" key="1">
    <citation type="submission" date="2019-11" db="EMBL/GenBank/DDBJ databases">
        <title>Acidiferrimicrobium australis gen. nov., sp. nov., an acidophilic and obligately heterotrophic, member of the Actinobacteria that catalyses dissimilatory oxido- reduction of iron isolated from metal-rich acidic water in Chile.</title>
        <authorList>
            <person name="Gonzalez D."/>
            <person name="Huber K."/>
            <person name="Hedrich S."/>
            <person name="Rojas-Villalobos C."/>
            <person name="Quatrini R."/>
            <person name="Dinamarca M.A."/>
            <person name="Schwarz A."/>
            <person name="Canales C."/>
            <person name="Nancucheo I."/>
        </authorList>
    </citation>
    <scope>NUCLEOTIDE SEQUENCE [LARGE SCALE GENOMIC DNA]</scope>
    <source>
        <strain evidence="6 7">USS-CCA1</strain>
    </source>
</reference>
<comment type="cofactor">
    <cofactor evidence="1">
        <name>(R)-lipoate</name>
        <dbReference type="ChEBI" id="CHEBI:83088"/>
    </cofactor>
</comment>
<evidence type="ECO:0000256" key="4">
    <source>
        <dbReference type="SAM" id="MobiDB-lite"/>
    </source>
</evidence>
<comment type="caution">
    <text evidence="6">The sequence shown here is derived from an EMBL/GenBank/DDBJ whole genome shotgun (WGS) entry which is preliminary data.</text>
</comment>
<dbReference type="InterPro" id="IPR023213">
    <property type="entry name" value="CAT-like_dom_sf"/>
</dbReference>
<dbReference type="SUPFAM" id="SSF52777">
    <property type="entry name" value="CoA-dependent acyltransferases"/>
    <property type="match status" value="1"/>
</dbReference>
<evidence type="ECO:0000256" key="2">
    <source>
        <dbReference type="ARBA" id="ARBA00022679"/>
    </source>
</evidence>
<dbReference type="InterPro" id="IPR001078">
    <property type="entry name" value="2-oxoacid_DH_actylTfrase"/>
</dbReference>
<organism evidence="6 7">
    <name type="scientific">Acidiferrimicrobium australe</name>
    <dbReference type="NCBI Taxonomy" id="2664430"/>
    <lineage>
        <taxon>Bacteria</taxon>
        <taxon>Bacillati</taxon>
        <taxon>Actinomycetota</taxon>
        <taxon>Acidimicrobiia</taxon>
        <taxon>Acidimicrobiales</taxon>
        <taxon>Acidimicrobiaceae</taxon>
        <taxon>Acidiferrimicrobium</taxon>
    </lineage>
</organism>
<dbReference type="PANTHER" id="PTHR43178">
    <property type="entry name" value="DIHYDROLIPOAMIDE ACETYLTRANSFERASE COMPONENT OF PYRUVATE DEHYDROGENASE COMPLEX"/>
    <property type="match status" value="1"/>
</dbReference>
<protein>
    <submittedName>
        <fullName evidence="6">Dihydrolipoyllysine-residue succinyltransferase</fullName>
    </submittedName>
</protein>
<accession>A0ABW9QU85</accession>
<dbReference type="PANTHER" id="PTHR43178:SF5">
    <property type="entry name" value="LIPOAMIDE ACYLTRANSFERASE COMPONENT OF BRANCHED-CHAIN ALPHA-KETO ACID DEHYDROGENASE COMPLEX, MITOCHONDRIAL"/>
    <property type="match status" value="1"/>
</dbReference>
<name>A0ABW9QU85_9ACTN</name>
<dbReference type="InterPro" id="IPR050743">
    <property type="entry name" value="2-oxoacid_DH_E2_comp"/>
</dbReference>
<keyword evidence="3" id="KW-0012">Acyltransferase</keyword>
<dbReference type="EMBL" id="WJHE01000180">
    <property type="protein sequence ID" value="MST31943.1"/>
    <property type="molecule type" value="Genomic_DNA"/>
</dbReference>
<sequence>RQGPRSTACTSVGAVGSTPPAEHMVRSKHTSAHTMVAVEVDFAGVEKVRAAHKAAFKEAEGISLTYLPFIARATVDAIAEFPHVNSSVGDDALIVHGDVHLGIAVDLDFEGLLVPVIHQADGKRLRQLAREVAGLAAKARSRRLTMDDIAGGTFTITNAGPFGTLITVPVINQPQTAILSTDGVKKRPVAIELPDGSDGIAVHPVGNLVLSFDHRAFDGAYAAAFVARIKEIIETRDWSAEL</sequence>
<keyword evidence="7" id="KW-1185">Reference proteome</keyword>
<dbReference type="Pfam" id="PF00198">
    <property type="entry name" value="2-oxoacid_dh"/>
    <property type="match status" value="1"/>
</dbReference>
<gene>
    <name evidence="6" type="ORF">GHK86_04275</name>
</gene>
<evidence type="ECO:0000256" key="1">
    <source>
        <dbReference type="ARBA" id="ARBA00001938"/>
    </source>
</evidence>
<feature type="non-terminal residue" evidence="6">
    <location>
        <position position="1"/>
    </location>
</feature>
<dbReference type="Gene3D" id="3.30.559.10">
    <property type="entry name" value="Chloramphenicol acetyltransferase-like domain"/>
    <property type="match status" value="1"/>
</dbReference>
<dbReference type="Proteomes" id="UP000437736">
    <property type="component" value="Unassembled WGS sequence"/>
</dbReference>
<keyword evidence="2" id="KW-0808">Transferase</keyword>
<evidence type="ECO:0000259" key="5">
    <source>
        <dbReference type="Pfam" id="PF00198"/>
    </source>
</evidence>
<feature type="region of interest" description="Disordered" evidence="4">
    <location>
        <begin position="1"/>
        <end position="22"/>
    </location>
</feature>
<proteinExistence type="predicted"/>
<feature type="domain" description="2-oxoacid dehydrogenase acyltransferase catalytic" evidence="5">
    <location>
        <begin position="21"/>
        <end position="235"/>
    </location>
</feature>
<evidence type="ECO:0000256" key="3">
    <source>
        <dbReference type="ARBA" id="ARBA00023315"/>
    </source>
</evidence>
<feature type="compositionally biased region" description="Polar residues" evidence="4">
    <location>
        <begin position="1"/>
        <end position="10"/>
    </location>
</feature>
<evidence type="ECO:0000313" key="6">
    <source>
        <dbReference type="EMBL" id="MST31943.1"/>
    </source>
</evidence>
<evidence type="ECO:0000313" key="7">
    <source>
        <dbReference type="Proteomes" id="UP000437736"/>
    </source>
</evidence>